<dbReference type="Pfam" id="PF21180">
    <property type="entry name" value="TOP6A-Spo11_Toprim"/>
    <property type="match status" value="1"/>
</dbReference>
<dbReference type="InterPro" id="IPR002815">
    <property type="entry name" value="Spo11/TopoVI_A"/>
</dbReference>
<dbReference type="Gene3D" id="1.10.10.10">
    <property type="entry name" value="Winged helix-like DNA-binding domain superfamily/Winged helix DNA-binding domain"/>
    <property type="match status" value="1"/>
</dbReference>
<evidence type="ECO:0000256" key="6">
    <source>
        <dbReference type="ARBA" id="ARBA00022842"/>
    </source>
</evidence>
<evidence type="ECO:0000256" key="5">
    <source>
        <dbReference type="ARBA" id="ARBA00022723"/>
    </source>
</evidence>
<reference evidence="13" key="1">
    <citation type="submission" date="2020-10" db="EMBL/GenBank/DDBJ databases">
        <authorList>
            <person name="Palmer J.M."/>
        </authorList>
    </citation>
    <scope>NUCLEOTIDE SEQUENCE</scope>
    <source>
        <strain evidence="13">UCD 2041</strain>
    </source>
</reference>
<dbReference type="GeneID" id="64575638"/>
<comment type="catalytic activity">
    <reaction evidence="1 10">
        <text>ATP-dependent breakage, passage and rejoining of double-stranded DNA.</text>
        <dbReference type="EC" id="5.6.2.2"/>
    </reaction>
</comment>
<keyword evidence="5" id="KW-0479">Metal-binding</keyword>
<feature type="domain" description="Spo11/DNA topoisomerase VI subunit A N-terminal" evidence="11">
    <location>
        <begin position="15"/>
        <end position="72"/>
    </location>
</feature>
<dbReference type="GO" id="GO:0005524">
    <property type="term" value="F:ATP binding"/>
    <property type="evidence" value="ECO:0007669"/>
    <property type="project" value="InterPro"/>
</dbReference>
<evidence type="ECO:0000313" key="14">
    <source>
        <dbReference type="Proteomes" id="UP000663131"/>
    </source>
</evidence>
<dbReference type="PANTHER" id="PTHR10848:SF0">
    <property type="entry name" value="MEIOTIC RECOMBINATION PROTEIN SPO11"/>
    <property type="match status" value="1"/>
</dbReference>
<dbReference type="EMBL" id="CP063134">
    <property type="protein sequence ID" value="QOU19566.1"/>
    <property type="molecule type" value="Genomic_DNA"/>
</dbReference>
<dbReference type="InterPro" id="IPR036388">
    <property type="entry name" value="WH-like_DNA-bd_sf"/>
</dbReference>
<feature type="active site" description="O-(5'-phospho-DNA)-tyrosine intermediate" evidence="10">
    <location>
        <position position="44"/>
    </location>
</feature>
<dbReference type="OrthoDB" id="5377392at2759"/>
<evidence type="ECO:0000256" key="9">
    <source>
        <dbReference type="ARBA" id="ARBA00023235"/>
    </source>
</evidence>
<evidence type="ECO:0000256" key="2">
    <source>
        <dbReference type="ARBA" id="ARBA00001946"/>
    </source>
</evidence>
<evidence type="ECO:0000256" key="4">
    <source>
        <dbReference type="ARBA" id="ARBA00012895"/>
    </source>
</evidence>
<name>A0A8H6BID0_DEKBR</name>
<evidence type="ECO:0000259" key="12">
    <source>
        <dbReference type="Pfam" id="PF21180"/>
    </source>
</evidence>
<dbReference type="PRINTS" id="PR01550">
    <property type="entry name" value="TOP6AFAMILY"/>
</dbReference>
<reference evidence="13" key="2">
    <citation type="journal article" name="BMC Genomics">
        <title>New genome assemblies reveal patterns of domestication and adaptation across Brettanomyces (Dekkera) species.</title>
        <authorList>
            <person name="Roach M.J."/>
            <person name="Borneman A.R."/>
        </authorList>
    </citation>
    <scope>NUCLEOTIDE SEQUENCE</scope>
    <source>
        <strain evidence="13">UCD 2041</strain>
    </source>
</reference>
<evidence type="ECO:0000313" key="13">
    <source>
        <dbReference type="EMBL" id="QOU19566.1"/>
    </source>
</evidence>
<dbReference type="PROSITE" id="PS52041">
    <property type="entry name" value="TOPO_IIB"/>
    <property type="match status" value="1"/>
</dbReference>
<dbReference type="InterPro" id="IPR034136">
    <property type="entry name" value="TOPRIM_Topo6A/Spo11"/>
</dbReference>
<dbReference type="RefSeq" id="XP_041136059.1">
    <property type="nucleotide sequence ID" value="XM_041282220.1"/>
</dbReference>
<keyword evidence="9 10" id="KW-0413">Isomerase</keyword>
<dbReference type="InterPro" id="IPR036078">
    <property type="entry name" value="Spo11/TopoVI_A_sf"/>
</dbReference>
<evidence type="ECO:0000256" key="3">
    <source>
        <dbReference type="ARBA" id="ARBA00006559"/>
    </source>
</evidence>
<protein>
    <recommendedName>
        <fullName evidence="4">DNA topoisomerase (ATP-hydrolyzing)</fullName>
        <ecNumber evidence="4">5.6.2.2</ecNumber>
    </recommendedName>
</protein>
<dbReference type="Proteomes" id="UP000663131">
    <property type="component" value="Chromosome 6"/>
</dbReference>
<dbReference type="GO" id="GO:0000706">
    <property type="term" value="P:meiotic DNA double-strand break processing"/>
    <property type="evidence" value="ECO:0007669"/>
    <property type="project" value="TreeGrafter"/>
</dbReference>
<dbReference type="Pfam" id="PF04406">
    <property type="entry name" value="TP6A_N"/>
    <property type="match status" value="1"/>
</dbReference>
<evidence type="ECO:0000259" key="11">
    <source>
        <dbReference type="Pfam" id="PF04406"/>
    </source>
</evidence>
<proteinExistence type="inferred from homology"/>
<gene>
    <name evidence="13" type="ORF">BRETT_003715</name>
</gene>
<evidence type="ECO:0000256" key="7">
    <source>
        <dbReference type="ARBA" id="ARBA00023029"/>
    </source>
</evidence>
<keyword evidence="6" id="KW-0460">Magnesium</keyword>
<dbReference type="EC" id="5.6.2.2" evidence="4"/>
<comment type="similarity">
    <text evidence="3 10">Belongs to the TOP6A family.</text>
</comment>
<evidence type="ECO:0000256" key="1">
    <source>
        <dbReference type="ARBA" id="ARBA00000185"/>
    </source>
</evidence>
<evidence type="ECO:0000256" key="10">
    <source>
        <dbReference type="PROSITE-ProRule" id="PRU01385"/>
    </source>
</evidence>
<dbReference type="GO" id="GO:0046872">
    <property type="term" value="F:metal ion binding"/>
    <property type="evidence" value="ECO:0007669"/>
    <property type="project" value="UniProtKB-KW"/>
</dbReference>
<dbReference type="KEGG" id="bbrx:BRETT_003715"/>
<dbReference type="GO" id="GO:0042138">
    <property type="term" value="P:meiotic DNA double-strand break formation"/>
    <property type="evidence" value="ECO:0007669"/>
    <property type="project" value="TreeGrafter"/>
</dbReference>
<dbReference type="GO" id="GO:0003918">
    <property type="term" value="F:DNA topoisomerase type II (double strand cut, ATP-hydrolyzing) activity"/>
    <property type="evidence" value="ECO:0007669"/>
    <property type="project" value="UniProtKB-UniRule"/>
</dbReference>
<evidence type="ECO:0000256" key="8">
    <source>
        <dbReference type="ARBA" id="ARBA00023125"/>
    </source>
</evidence>
<keyword evidence="8 10" id="KW-0238">DNA-binding</keyword>
<dbReference type="Gene3D" id="3.40.1360.10">
    <property type="match status" value="1"/>
</dbReference>
<accession>A0A8H6BID0</accession>
<dbReference type="AlphaFoldDB" id="A0A8H6BID0"/>
<sequence>MSVQFPSFDKNENLRFTRYVRLMEIIWSNMMCGHGDITKRQIFYTDVALFRKQRIVDEYIDIIAECFGVSIHILSVVAAQKGLIFGNIELSYKGTPIFIKEDQGPCLIPQISLNSEYSDFTFNNVGVEVPKEIMVIEKEAIFKSLCVTLRGKGVILITGKGFPDRLTRIFLHFLCHHFETTPVRAYVDSDVYGIMIFNQFKYVPAICKKRKMIKTEMHQKETNEPTEREEYKSSCSRLLYGGVRLFGNQVDRIKDGDKQVVAFHYLQISERNMVSMQRLLGRMINKRERDEQTGETRLNGTAFQNNKDFEITKVIREVQLGMFFMLKREMQEAE</sequence>
<feature type="domain" description="Topoisomerase 6 subunit A/Spo11 TOPRIM" evidence="12">
    <location>
        <begin position="133"/>
        <end position="202"/>
    </location>
</feature>
<dbReference type="GO" id="GO:0003677">
    <property type="term" value="F:DNA binding"/>
    <property type="evidence" value="ECO:0007669"/>
    <property type="project" value="UniProtKB-UniRule"/>
</dbReference>
<keyword evidence="7 10" id="KW-0799">Topoisomerase</keyword>
<dbReference type="SUPFAM" id="SSF56726">
    <property type="entry name" value="DNA topoisomerase IV, alpha subunit"/>
    <property type="match status" value="1"/>
</dbReference>
<dbReference type="InterPro" id="IPR013049">
    <property type="entry name" value="Spo11/TopoVI_A_N"/>
</dbReference>
<organism evidence="13 14">
    <name type="scientific">Dekkera bruxellensis</name>
    <name type="common">Brettanomyces custersii</name>
    <dbReference type="NCBI Taxonomy" id="5007"/>
    <lineage>
        <taxon>Eukaryota</taxon>
        <taxon>Fungi</taxon>
        <taxon>Dikarya</taxon>
        <taxon>Ascomycota</taxon>
        <taxon>Saccharomycotina</taxon>
        <taxon>Pichiomycetes</taxon>
        <taxon>Pichiales</taxon>
        <taxon>Pichiaceae</taxon>
        <taxon>Brettanomyces</taxon>
    </lineage>
</organism>
<comment type="cofactor">
    <cofactor evidence="2">
        <name>Mg(2+)</name>
        <dbReference type="ChEBI" id="CHEBI:18420"/>
    </cofactor>
</comment>
<dbReference type="GO" id="GO:0007131">
    <property type="term" value="P:reciprocal meiotic recombination"/>
    <property type="evidence" value="ECO:0007669"/>
    <property type="project" value="TreeGrafter"/>
</dbReference>
<dbReference type="PANTHER" id="PTHR10848">
    <property type="entry name" value="MEIOTIC RECOMBINATION PROTEIN SPO11"/>
    <property type="match status" value="1"/>
</dbReference>
<dbReference type="GO" id="GO:0000228">
    <property type="term" value="C:nuclear chromosome"/>
    <property type="evidence" value="ECO:0007669"/>
    <property type="project" value="TreeGrafter"/>
</dbReference>